<keyword evidence="4" id="KW-1185">Reference proteome</keyword>
<dbReference type="AlphaFoldDB" id="A0A2T2YB45"/>
<feature type="region of interest" description="Disordered" evidence="1">
    <location>
        <begin position="140"/>
        <end position="163"/>
    </location>
</feature>
<name>A0A2T2YB45_9BACT</name>
<evidence type="ECO:0008006" key="5">
    <source>
        <dbReference type="Google" id="ProtNLM"/>
    </source>
</evidence>
<dbReference type="EMBL" id="PYFT01000001">
    <property type="protein sequence ID" value="PSR52735.1"/>
    <property type="molecule type" value="Genomic_DNA"/>
</dbReference>
<protein>
    <recommendedName>
        <fullName evidence="5">DUF4231 domain-containing protein</fullName>
    </recommendedName>
</protein>
<sequence length="163" mass="18806">MHKNIDDDLIIKLQQKLDLWLKLSMLWANTYWIIGILGLTMSALATADFLKLVDSNKYQIHFNFAPVFSIISTICFGILGFANPQRRTARYIRSYRILETSKLEYLHGNLSVLGLLKKYKEAELLLNESDILESNSSIKDSKISRNDTEENESENKKFKDADL</sequence>
<reference evidence="3 4" key="1">
    <citation type="submission" date="2018-03" db="EMBL/GenBank/DDBJ databases">
        <title>Adhaeribacter sp. HMF7605 Genome sequencing and assembly.</title>
        <authorList>
            <person name="Kang H."/>
            <person name="Kang J."/>
            <person name="Cha I."/>
            <person name="Kim H."/>
            <person name="Joh K."/>
        </authorList>
    </citation>
    <scope>NUCLEOTIDE SEQUENCE [LARGE SCALE GENOMIC DNA]</scope>
    <source>
        <strain evidence="3 4">HMF7605</strain>
    </source>
</reference>
<feature type="transmembrane region" description="Helical" evidence="2">
    <location>
        <begin position="64"/>
        <end position="83"/>
    </location>
</feature>
<accession>A0A2T2YB45</accession>
<organism evidence="3 4">
    <name type="scientific">Adhaeribacter arboris</name>
    <dbReference type="NCBI Taxonomy" id="2072846"/>
    <lineage>
        <taxon>Bacteria</taxon>
        <taxon>Pseudomonadati</taxon>
        <taxon>Bacteroidota</taxon>
        <taxon>Cytophagia</taxon>
        <taxon>Cytophagales</taxon>
        <taxon>Hymenobacteraceae</taxon>
        <taxon>Adhaeribacter</taxon>
    </lineage>
</organism>
<gene>
    <name evidence="3" type="ORF">AHMF7605_03950</name>
</gene>
<evidence type="ECO:0000256" key="1">
    <source>
        <dbReference type="SAM" id="MobiDB-lite"/>
    </source>
</evidence>
<proteinExistence type="predicted"/>
<evidence type="ECO:0000256" key="2">
    <source>
        <dbReference type="SAM" id="Phobius"/>
    </source>
</evidence>
<keyword evidence="2" id="KW-1133">Transmembrane helix</keyword>
<keyword evidence="2" id="KW-0812">Transmembrane</keyword>
<dbReference type="OrthoDB" id="9994037at2"/>
<comment type="caution">
    <text evidence="3">The sequence shown here is derived from an EMBL/GenBank/DDBJ whole genome shotgun (WGS) entry which is preliminary data.</text>
</comment>
<dbReference type="Proteomes" id="UP000240357">
    <property type="component" value="Unassembled WGS sequence"/>
</dbReference>
<dbReference type="RefSeq" id="WP_106926654.1">
    <property type="nucleotide sequence ID" value="NZ_PYFT01000001.1"/>
</dbReference>
<feature type="transmembrane region" description="Helical" evidence="2">
    <location>
        <begin position="20"/>
        <end position="44"/>
    </location>
</feature>
<evidence type="ECO:0000313" key="4">
    <source>
        <dbReference type="Proteomes" id="UP000240357"/>
    </source>
</evidence>
<evidence type="ECO:0000313" key="3">
    <source>
        <dbReference type="EMBL" id="PSR52735.1"/>
    </source>
</evidence>
<keyword evidence="2" id="KW-0472">Membrane</keyword>